<protein>
    <submittedName>
        <fullName evidence="3">Uncharacterized protein</fullName>
    </submittedName>
</protein>
<name>A0A9R1S3R7_TRITD</name>
<keyword evidence="2" id="KW-0472">Membrane</keyword>
<proteinExistence type="predicted"/>
<dbReference type="EMBL" id="LT934116">
    <property type="protein sequence ID" value="VAH79308.1"/>
    <property type="molecule type" value="Genomic_DNA"/>
</dbReference>
<dbReference type="Gramene" id="TRITD3Bv1G163750.1">
    <property type="protein sequence ID" value="TRITD3Bv1G163750.1"/>
    <property type="gene ID" value="TRITD3Bv1G163750"/>
</dbReference>
<keyword evidence="4" id="KW-1185">Reference proteome</keyword>
<evidence type="ECO:0000256" key="1">
    <source>
        <dbReference type="SAM" id="MobiDB-lite"/>
    </source>
</evidence>
<sequence length="121" mass="13383">MPSSTIRSISITVSDDDGATAPRRTRAGRRKVVRSLGQRAVRLVARWWPILLLLPAVALLLFEASRLRASPSPPPVSSSLGRLDPTTRLVHGVREREFLTLFRSTLARPQIPRALVVPNSQ</sequence>
<dbReference type="Proteomes" id="UP000324705">
    <property type="component" value="Chromosome 3B"/>
</dbReference>
<feature type="transmembrane region" description="Helical" evidence="2">
    <location>
        <begin position="44"/>
        <end position="62"/>
    </location>
</feature>
<evidence type="ECO:0000256" key="2">
    <source>
        <dbReference type="SAM" id="Phobius"/>
    </source>
</evidence>
<dbReference type="AlphaFoldDB" id="A0A9R1S3R7"/>
<keyword evidence="2" id="KW-0812">Transmembrane</keyword>
<accession>A0A9R1S3R7</accession>
<evidence type="ECO:0000313" key="3">
    <source>
        <dbReference type="EMBL" id="VAH79308.1"/>
    </source>
</evidence>
<feature type="region of interest" description="Disordered" evidence="1">
    <location>
        <begin position="1"/>
        <end position="26"/>
    </location>
</feature>
<evidence type="ECO:0000313" key="4">
    <source>
        <dbReference type="Proteomes" id="UP000324705"/>
    </source>
</evidence>
<gene>
    <name evidence="3" type="ORF">TRITD_3Bv1G163750</name>
</gene>
<reference evidence="3 4" key="1">
    <citation type="submission" date="2017-09" db="EMBL/GenBank/DDBJ databases">
        <authorList>
            <consortium name="International Durum Wheat Genome Sequencing Consortium (IDWGSC)"/>
            <person name="Milanesi L."/>
        </authorList>
    </citation>
    <scope>NUCLEOTIDE SEQUENCE [LARGE SCALE GENOMIC DNA]</scope>
    <source>
        <strain evidence="4">cv. Svevo</strain>
    </source>
</reference>
<feature type="compositionally biased region" description="Low complexity" evidence="1">
    <location>
        <begin position="1"/>
        <end position="13"/>
    </location>
</feature>
<organism evidence="3 4">
    <name type="scientific">Triticum turgidum subsp. durum</name>
    <name type="common">Durum wheat</name>
    <name type="synonym">Triticum durum</name>
    <dbReference type="NCBI Taxonomy" id="4567"/>
    <lineage>
        <taxon>Eukaryota</taxon>
        <taxon>Viridiplantae</taxon>
        <taxon>Streptophyta</taxon>
        <taxon>Embryophyta</taxon>
        <taxon>Tracheophyta</taxon>
        <taxon>Spermatophyta</taxon>
        <taxon>Magnoliopsida</taxon>
        <taxon>Liliopsida</taxon>
        <taxon>Poales</taxon>
        <taxon>Poaceae</taxon>
        <taxon>BOP clade</taxon>
        <taxon>Pooideae</taxon>
        <taxon>Triticodae</taxon>
        <taxon>Triticeae</taxon>
        <taxon>Triticinae</taxon>
        <taxon>Triticum</taxon>
    </lineage>
</organism>
<keyword evidence="2" id="KW-1133">Transmembrane helix</keyword>